<protein>
    <recommendedName>
        <fullName evidence="3">Tick transposon</fullName>
    </recommendedName>
</protein>
<evidence type="ECO:0000313" key="1">
    <source>
        <dbReference type="EMBL" id="KAH7982505.1"/>
    </source>
</evidence>
<reference evidence="1" key="1">
    <citation type="journal article" date="2020" name="Cell">
        <title>Large-Scale Comparative Analyses of Tick Genomes Elucidate Their Genetic Diversity and Vector Capacities.</title>
        <authorList>
            <consortium name="Tick Genome and Microbiome Consortium (TIGMIC)"/>
            <person name="Jia N."/>
            <person name="Wang J."/>
            <person name="Shi W."/>
            <person name="Du L."/>
            <person name="Sun Y."/>
            <person name="Zhan W."/>
            <person name="Jiang J.F."/>
            <person name="Wang Q."/>
            <person name="Zhang B."/>
            <person name="Ji P."/>
            <person name="Bell-Sakyi L."/>
            <person name="Cui X.M."/>
            <person name="Yuan T.T."/>
            <person name="Jiang B.G."/>
            <person name="Yang W.F."/>
            <person name="Lam T.T."/>
            <person name="Chang Q.C."/>
            <person name="Ding S.J."/>
            <person name="Wang X.J."/>
            <person name="Zhu J.G."/>
            <person name="Ruan X.D."/>
            <person name="Zhao L."/>
            <person name="Wei J.T."/>
            <person name="Ye R.Z."/>
            <person name="Que T.C."/>
            <person name="Du C.H."/>
            <person name="Zhou Y.H."/>
            <person name="Cheng J.X."/>
            <person name="Dai P.F."/>
            <person name="Guo W.B."/>
            <person name="Han X.H."/>
            <person name="Huang E.J."/>
            <person name="Li L.F."/>
            <person name="Wei W."/>
            <person name="Gao Y.C."/>
            <person name="Liu J.Z."/>
            <person name="Shao H.Z."/>
            <person name="Wang X."/>
            <person name="Wang C.C."/>
            <person name="Yang T.C."/>
            <person name="Huo Q.B."/>
            <person name="Li W."/>
            <person name="Chen H.Y."/>
            <person name="Chen S.E."/>
            <person name="Zhou L.G."/>
            <person name="Ni X.B."/>
            <person name="Tian J.H."/>
            <person name="Sheng Y."/>
            <person name="Liu T."/>
            <person name="Pan Y.S."/>
            <person name="Xia L.Y."/>
            <person name="Li J."/>
            <person name="Zhao F."/>
            <person name="Cao W.C."/>
        </authorList>
    </citation>
    <scope>NUCLEOTIDE SEQUENCE</scope>
    <source>
        <strain evidence="1">Rsan-2018</strain>
    </source>
</reference>
<gene>
    <name evidence="1" type="ORF">HPB52_005423</name>
</gene>
<dbReference type="EMBL" id="JABSTV010001245">
    <property type="protein sequence ID" value="KAH7982505.1"/>
    <property type="molecule type" value="Genomic_DNA"/>
</dbReference>
<organism evidence="1 2">
    <name type="scientific">Rhipicephalus sanguineus</name>
    <name type="common">Brown dog tick</name>
    <name type="synonym">Ixodes sanguineus</name>
    <dbReference type="NCBI Taxonomy" id="34632"/>
    <lineage>
        <taxon>Eukaryota</taxon>
        <taxon>Metazoa</taxon>
        <taxon>Ecdysozoa</taxon>
        <taxon>Arthropoda</taxon>
        <taxon>Chelicerata</taxon>
        <taxon>Arachnida</taxon>
        <taxon>Acari</taxon>
        <taxon>Parasitiformes</taxon>
        <taxon>Ixodida</taxon>
        <taxon>Ixodoidea</taxon>
        <taxon>Ixodidae</taxon>
        <taxon>Rhipicephalinae</taxon>
        <taxon>Rhipicephalus</taxon>
        <taxon>Rhipicephalus</taxon>
    </lineage>
</organism>
<dbReference type="AlphaFoldDB" id="A0A9D4T8M3"/>
<dbReference type="Proteomes" id="UP000821837">
    <property type="component" value="Chromosome 1"/>
</dbReference>
<comment type="caution">
    <text evidence="1">The sequence shown here is derived from an EMBL/GenBank/DDBJ whole genome shotgun (WGS) entry which is preliminary data.</text>
</comment>
<accession>A0A9D4T8M3</accession>
<evidence type="ECO:0008006" key="3">
    <source>
        <dbReference type="Google" id="ProtNLM"/>
    </source>
</evidence>
<keyword evidence="2" id="KW-1185">Reference proteome</keyword>
<sequence length="120" mass="13392">MRHLLGDPSLSARTTRYASTVVCLEDCCLCHTPAAPKLLLSDFYKQSCTREPCAALHTMYPERFPSPDCPLCGGYADFEHVLWDCASAGPPFTQEEMKKLIKAQDQTSQILEGPREGRQI</sequence>
<evidence type="ECO:0000313" key="2">
    <source>
        <dbReference type="Proteomes" id="UP000821837"/>
    </source>
</evidence>
<reference evidence="1" key="2">
    <citation type="submission" date="2021-09" db="EMBL/GenBank/DDBJ databases">
        <authorList>
            <person name="Jia N."/>
            <person name="Wang J."/>
            <person name="Shi W."/>
            <person name="Du L."/>
            <person name="Sun Y."/>
            <person name="Zhan W."/>
            <person name="Jiang J."/>
            <person name="Wang Q."/>
            <person name="Zhang B."/>
            <person name="Ji P."/>
            <person name="Sakyi L.B."/>
            <person name="Cui X."/>
            <person name="Yuan T."/>
            <person name="Jiang B."/>
            <person name="Yang W."/>
            <person name="Lam T.T.-Y."/>
            <person name="Chang Q."/>
            <person name="Ding S."/>
            <person name="Wang X."/>
            <person name="Zhu J."/>
            <person name="Ruan X."/>
            <person name="Zhao L."/>
            <person name="Wei J."/>
            <person name="Que T."/>
            <person name="Du C."/>
            <person name="Cheng J."/>
            <person name="Dai P."/>
            <person name="Han X."/>
            <person name="Huang E."/>
            <person name="Gao Y."/>
            <person name="Liu J."/>
            <person name="Shao H."/>
            <person name="Ye R."/>
            <person name="Li L."/>
            <person name="Wei W."/>
            <person name="Wang X."/>
            <person name="Wang C."/>
            <person name="Huo Q."/>
            <person name="Li W."/>
            <person name="Guo W."/>
            <person name="Chen H."/>
            <person name="Chen S."/>
            <person name="Zhou L."/>
            <person name="Zhou L."/>
            <person name="Ni X."/>
            <person name="Tian J."/>
            <person name="Zhou Y."/>
            <person name="Sheng Y."/>
            <person name="Liu T."/>
            <person name="Pan Y."/>
            <person name="Xia L."/>
            <person name="Li J."/>
            <person name="Zhao F."/>
            <person name="Cao W."/>
        </authorList>
    </citation>
    <scope>NUCLEOTIDE SEQUENCE</scope>
    <source>
        <strain evidence="1">Rsan-2018</strain>
        <tissue evidence="1">Larvae</tissue>
    </source>
</reference>
<proteinExistence type="predicted"/>
<name>A0A9D4T8M3_RHISA</name>